<proteinExistence type="predicted"/>
<keyword evidence="2" id="KW-1185">Reference proteome</keyword>
<sequence length="78" mass="8276">KPPSPAPTGVSEAPTAVEIAEAVVAAEVAKGKFKAKKKDKMRGALVSEKILALQLGKDLAHKIRNEFLEMKLGKLPKG</sequence>
<reference evidence="1" key="1">
    <citation type="submission" date="2024-09" db="EMBL/GenBank/DDBJ databases">
        <title>Black Yeasts Isolated from many extreme environments.</title>
        <authorList>
            <person name="Coleine C."/>
            <person name="Stajich J.E."/>
            <person name="Selbmann L."/>
        </authorList>
    </citation>
    <scope>NUCLEOTIDE SEQUENCE</scope>
    <source>
        <strain evidence="1">CCFEE 5737</strain>
    </source>
</reference>
<organism evidence="1 2">
    <name type="scientific">Coniosporium uncinatum</name>
    <dbReference type="NCBI Taxonomy" id="93489"/>
    <lineage>
        <taxon>Eukaryota</taxon>
        <taxon>Fungi</taxon>
        <taxon>Dikarya</taxon>
        <taxon>Ascomycota</taxon>
        <taxon>Pezizomycotina</taxon>
        <taxon>Dothideomycetes</taxon>
        <taxon>Dothideomycetes incertae sedis</taxon>
        <taxon>Coniosporium</taxon>
    </lineage>
</organism>
<dbReference type="Proteomes" id="UP001186974">
    <property type="component" value="Unassembled WGS sequence"/>
</dbReference>
<comment type="caution">
    <text evidence="1">The sequence shown here is derived from an EMBL/GenBank/DDBJ whole genome shotgun (WGS) entry which is preliminary data.</text>
</comment>
<dbReference type="EMBL" id="JAWDJW010012434">
    <property type="protein sequence ID" value="KAK3044094.1"/>
    <property type="molecule type" value="Genomic_DNA"/>
</dbReference>
<gene>
    <name evidence="1" type="ORF">LTS18_002201</name>
</gene>
<name>A0ACC3CSP0_9PEZI</name>
<evidence type="ECO:0000313" key="2">
    <source>
        <dbReference type="Proteomes" id="UP001186974"/>
    </source>
</evidence>
<feature type="non-terminal residue" evidence="1">
    <location>
        <position position="1"/>
    </location>
</feature>
<evidence type="ECO:0000313" key="1">
    <source>
        <dbReference type="EMBL" id="KAK3044094.1"/>
    </source>
</evidence>
<protein>
    <submittedName>
        <fullName evidence="1">Uncharacterized protein</fullName>
    </submittedName>
</protein>
<accession>A0ACC3CSP0</accession>